<evidence type="ECO:0000313" key="2">
    <source>
        <dbReference type="EMBL" id="KAJ7017671.1"/>
    </source>
</evidence>
<dbReference type="Pfam" id="PF18803">
    <property type="entry name" value="CxC2"/>
    <property type="match status" value="1"/>
</dbReference>
<dbReference type="InterPro" id="IPR041457">
    <property type="entry name" value="CxC2_KDZ-assoc"/>
</dbReference>
<sequence length="180" mass="19917">MPGMDLGEFLQDLLCEAVLELNDQGPDTDVPRQCTQRDCTSPLAYSRCLDCHAAEFICDNCMLQSHAHIPLHQIQRYHNGRFSTVGLKNIGMRIALTHLPCDPCPIPVPENHFIIVDTDRAHNVAIDFCGCGKGGTRAEQLVAARLYPCSYERPRAAISFRMAITASGRRSRSSSRASSD</sequence>
<keyword evidence="3" id="KW-1185">Reference proteome</keyword>
<dbReference type="Proteomes" id="UP001218188">
    <property type="component" value="Unassembled WGS sequence"/>
</dbReference>
<accession>A0AAD6RY58</accession>
<evidence type="ECO:0000259" key="1">
    <source>
        <dbReference type="Pfam" id="PF18803"/>
    </source>
</evidence>
<organism evidence="2 3">
    <name type="scientific">Mycena alexandri</name>
    <dbReference type="NCBI Taxonomy" id="1745969"/>
    <lineage>
        <taxon>Eukaryota</taxon>
        <taxon>Fungi</taxon>
        <taxon>Dikarya</taxon>
        <taxon>Basidiomycota</taxon>
        <taxon>Agaricomycotina</taxon>
        <taxon>Agaricomycetes</taxon>
        <taxon>Agaricomycetidae</taxon>
        <taxon>Agaricales</taxon>
        <taxon>Marasmiineae</taxon>
        <taxon>Mycenaceae</taxon>
        <taxon>Mycena</taxon>
    </lineage>
</organism>
<name>A0AAD6RY58_9AGAR</name>
<reference evidence="2" key="1">
    <citation type="submission" date="2023-03" db="EMBL/GenBank/DDBJ databases">
        <title>Massive genome expansion in bonnet fungi (Mycena s.s.) driven by repeated elements and novel gene families across ecological guilds.</title>
        <authorList>
            <consortium name="Lawrence Berkeley National Laboratory"/>
            <person name="Harder C.B."/>
            <person name="Miyauchi S."/>
            <person name="Viragh M."/>
            <person name="Kuo A."/>
            <person name="Thoen E."/>
            <person name="Andreopoulos B."/>
            <person name="Lu D."/>
            <person name="Skrede I."/>
            <person name="Drula E."/>
            <person name="Henrissat B."/>
            <person name="Morin E."/>
            <person name="Kohler A."/>
            <person name="Barry K."/>
            <person name="LaButti K."/>
            <person name="Morin E."/>
            <person name="Salamov A."/>
            <person name="Lipzen A."/>
            <person name="Mereny Z."/>
            <person name="Hegedus B."/>
            <person name="Baldrian P."/>
            <person name="Stursova M."/>
            <person name="Weitz H."/>
            <person name="Taylor A."/>
            <person name="Grigoriev I.V."/>
            <person name="Nagy L.G."/>
            <person name="Martin F."/>
            <person name="Kauserud H."/>
        </authorList>
    </citation>
    <scope>NUCLEOTIDE SEQUENCE</scope>
    <source>
        <strain evidence="2">CBHHK200</strain>
    </source>
</reference>
<dbReference type="EMBL" id="JARJCM010000388">
    <property type="protein sequence ID" value="KAJ7017671.1"/>
    <property type="molecule type" value="Genomic_DNA"/>
</dbReference>
<proteinExistence type="predicted"/>
<evidence type="ECO:0000313" key="3">
    <source>
        <dbReference type="Proteomes" id="UP001218188"/>
    </source>
</evidence>
<gene>
    <name evidence="2" type="ORF">C8F04DRAFT_1279000</name>
</gene>
<feature type="domain" description="CxC2-like cysteine cluster KDZ transposase-associated" evidence="1">
    <location>
        <begin position="87"/>
        <end position="162"/>
    </location>
</feature>
<protein>
    <recommendedName>
        <fullName evidence="1">CxC2-like cysteine cluster KDZ transposase-associated domain-containing protein</fullName>
    </recommendedName>
</protein>
<dbReference type="AlphaFoldDB" id="A0AAD6RY58"/>
<comment type="caution">
    <text evidence="2">The sequence shown here is derived from an EMBL/GenBank/DDBJ whole genome shotgun (WGS) entry which is preliminary data.</text>
</comment>